<reference evidence="7 8" key="1">
    <citation type="submission" date="2019-08" db="EMBL/GenBank/DDBJ databases">
        <title>Deep-cultivation of Planctomycetes and their phenomic and genomic characterization uncovers novel biology.</title>
        <authorList>
            <person name="Wiegand S."/>
            <person name="Jogler M."/>
            <person name="Boedeker C."/>
            <person name="Pinto D."/>
            <person name="Vollmers J."/>
            <person name="Rivas-Marin E."/>
            <person name="Kohn T."/>
            <person name="Peeters S.H."/>
            <person name="Heuer A."/>
            <person name="Rast P."/>
            <person name="Oberbeckmann S."/>
            <person name="Bunk B."/>
            <person name="Jeske O."/>
            <person name="Meyerdierks A."/>
            <person name="Storesund J.E."/>
            <person name="Kallscheuer N."/>
            <person name="Luecker S."/>
            <person name="Lage O.M."/>
            <person name="Pohl T."/>
            <person name="Merkel B.J."/>
            <person name="Hornburger P."/>
            <person name="Mueller R.-W."/>
            <person name="Bruemmer F."/>
            <person name="Labrenz M."/>
            <person name="Spormann A.M."/>
            <person name="Op Den Camp H."/>
            <person name="Overmann J."/>
            <person name="Amann R."/>
            <person name="Jetten M.S.M."/>
            <person name="Mascher T."/>
            <person name="Medema M.H."/>
            <person name="Devos D.P."/>
            <person name="Kaster A.-K."/>
            <person name="Ovreas L."/>
            <person name="Rohde M."/>
            <person name="Galperin M.Y."/>
            <person name="Jogler C."/>
        </authorList>
    </citation>
    <scope>NUCLEOTIDE SEQUENCE [LARGE SCALE GENOMIC DNA]</scope>
    <source>
        <strain evidence="7 8">LF1</strain>
    </source>
</reference>
<keyword evidence="3" id="KW-0663">Pyridoxal phosphate</keyword>
<dbReference type="SUPFAM" id="SSF53383">
    <property type="entry name" value="PLP-dependent transferases"/>
    <property type="match status" value="1"/>
</dbReference>
<dbReference type="InterPro" id="IPR015424">
    <property type="entry name" value="PyrdxlP-dep_Trfase"/>
</dbReference>
<gene>
    <name evidence="7" type="primary">ltaA</name>
    <name evidence="7" type="ORF">LF1_30340</name>
</gene>
<dbReference type="PANTHER" id="PTHR48097">
    <property type="entry name" value="L-THREONINE ALDOLASE-RELATED"/>
    <property type="match status" value="1"/>
</dbReference>
<dbReference type="Proteomes" id="UP000322699">
    <property type="component" value="Unassembled WGS sequence"/>
</dbReference>
<dbReference type="InterPro" id="IPR015421">
    <property type="entry name" value="PyrdxlP-dep_Trfase_major"/>
</dbReference>
<dbReference type="EMBL" id="VRLW01000001">
    <property type="protein sequence ID" value="KAA1260494.1"/>
    <property type="molecule type" value="Genomic_DNA"/>
</dbReference>
<organism evidence="7 8">
    <name type="scientific">Rubripirellula obstinata</name>
    <dbReference type="NCBI Taxonomy" id="406547"/>
    <lineage>
        <taxon>Bacteria</taxon>
        <taxon>Pseudomonadati</taxon>
        <taxon>Planctomycetota</taxon>
        <taxon>Planctomycetia</taxon>
        <taxon>Pirellulales</taxon>
        <taxon>Pirellulaceae</taxon>
        <taxon>Rubripirellula</taxon>
    </lineage>
</organism>
<keyword evidence="8" id="KW-1185">Reference proteome</keyword>
<dbReference type="EC" id="4.1.2.49" evidence="7"/>
<dbReference type="InterPro" id="IPR001597">
    <property type="entry name" value="ArAA_b-elim_lyase/Thr_aldolase"/>
</dbReference>
<evidence type="ECO:0000256" key="5">
    <source>
        <dbReference type="PIRSR" id="PIRSR017617-1"/>
    </source>
</evidence>
<protein>
    <submittedName>
        <fullName evidence="7">L-allo-threonine aldolase</fullName>
        <ecNumber evidence="7">4.1.2.49</ecNumber>
    </submittedName>
</protein>
<dbReference type="Gene3D" id="3.90.1150.10">
    <property type="entry name" value="Aspartate Aminotransferase, domain 1"/>
    <property type="match status" value="1"/>
</dbReference>
<dbReference type="GO" id="GO:0005829">
    <property type="term" value="C:cytosol"/>
    <property type="evidence" value="ECO:0007669"/>
    <property type="project" value="TreeGrafter"/>
</dbReference>
<dbReference type="FunFam" id="3.40.640.10:FF:000030">
    <property type="entry name" value="Low-specificity L-threonine aldolase"/>
    <property type="match status" value="1"/>
</dbReference>
<sequence length="341" mass="36666">MIDLRSDTVTLPTPEMRLAIANATLGDAVIDVDPTLEKLEQRTAEILGKEAAVFMPSGSMTNQVAVRVHCDRGNEFICEADCHIYHYEQGAFAGLSGLVAKTIAGDQGVLRVEHLQGAINPTDDHHVRTELLCLENTHNRWGGRIAPQDDVVEACWWASGQGLKTHLDGARLWNAAIATGKSEAELCEPFDSVSVCFSKGLGAPVGSALAGEEKFVQAARRARKLFGGAMRQAGIVAAGSLHALESHRDRLSLDHDHAKMLGDAAESCSVFSIRGGDVHTNIVAIDIDPSWGDGNKLQKHLADQGIDCFAIGPQTIRLVTHLNVSAEQIETACRVLRDAGR</sequence>
<feature type="domain" description="Aromatic amino acid beta-eliminating lyase/threonine aldolase" evidence="6">
    <location>
        <begin position="3"/>
        <end position="286"/>
    </location>
</feature>
<evidence type="ECO:0000256" key="1">
    <source>
        <dbReference type="ARBA" id="ARBA00001933"/>
    </source>
</evidence>
<evidence type="ECO:0000313" key="7">
    <source>
        <dbReference type="EMBL" id="KAA1260494.1"/>
    </source>
</evidence>
<dbReference type="GO" id="GO:0006567">
    <property type="term" value="P:L-threonine catabolic process"/>
    <property type="evidence" value="ECO:0007669"/>
    <property type="project" value="TreeGrafter"/>
</dbReference>
<evidence type="ECO:0000256" key="3">
    <source>
        <dbReference type="ARBA" id="ARBA00022898"/>
    </source>
</evidence>
<dbReference type="OrthoDB" id="9774495at2"/>
<evidence type="ECO:0000256" key="4">
    <source>
        <dbReference type="ARBA" id="ARBA00023239"/>
    </source>
</evidence>
<accession>A0A5B1CMD2</accession>
<name>A0A5B1CMD2_9BACT</name>
<evidence type="ECO:0000313" key="8">
    <source>
        <dbReference type="Proteomes" id="UP000322699"/>
    </source>
</evidence>
<dbReference type="PIRSF" id="PIRSF017617">
    <property type="entry name" value="Thr_aldolase"/>
    <property type="match status" value="1"/>
</dbReference>
<feature type="modified residue" description="N6-(pyridoxal phosphate)lysine" evidence="5">
    <location>
        <position position="199"/>
    </location>
</feature>
<dbReference type="InterPro" id="IPR023603">
    <property type="entry name" value="Low_specificity_L-TA-like"/>
</dbReference>
<dbReference type="Pfam" id="PF01212">
    <property type="entry name" value="Beta_elim_lyase"/>
    <property type="match status" value="1"/>
</dbReference>
<comment type="caution">
    <text evidence="7">The sequence shown here is derived from an EMBL/GenBank/DDBJ whole genome shotgun (WGS) entry which is preliminary data.</text>
</comment>
<evidence type="ECO:0000259" key="6">
    <source>
        <dbReference type="Pfam" id="PF01212"/>
    </source>
</evidence>
<dbReference type="InterPro" id="IPR015422">
    <property type="entry name" value="PyrdxlP-dep_Trfase_small"/>
</dbReference>
<dbReference type="PANTHER" id="PTHR48097:SF9">
    <property type="entry name" value="L-THREONINE ALDOLASE"/>
    <property type="match status" value="1"/>
</dbReference>
<dbReference type="RefSeq" id="WP_068258070.1">
    <property type="nucleotide sequence ID" value="NZ_LWSK01000002.1"/>
</dbReference>
<dbReference type="GO" id="GO:0008732">
    <property type="term" value="F:L-allo-threonine aldolase activity"/>
    <property type="evidence" value="ECO:0007669"/>
    <property type="project" value="UniProtKB-EC"/>
</dbReference>
<evidence type="ECO:0000256" key="2">
    <source>
        <dbReference type="ARBA" id="ARBA00006966"/>
    </source>
</evidence>
<dbReference type="Gene3D" id="3.40.640.10">
    <property type="entry name" value="Type I PLP-dependent aspartate aminotransferase-like (Major domain)"/>
    <property type="match status" value="1"/>
</dbReference>
<dbReference type="AlphaFoldDB" id="A0A5B1CMD2"/>
<dbReference type="NCBIfam" id="NF041359">
    <property type="entry name" value="GntG_guanitoxin"/>
    <property type="match status" value="1"/>
</dbReference>
<comment type="similarity">
    <text evidence="2">Belongs to the threonine aldolase family.</text>
</comment>
<proteinExistence type="inferred from homology"/>
<comment type="cofactor">
    <cofactor evidence="1">
        <name>pyridoxal 5'-phosphate</name>
        <dbReference type="ChEBI" id="CHEBI:597326"/>
    </cofactor>
</comment>
<keyword evidence="4 7" id="KW-0456">Lyase</keyword>
<dbReference type="GO" id="GO:0006545">
    <property type="term" value="P:glycine biosynthetic process"/>
    <property type="evidence" value="ECO:0007669"/>
    <property type="project" value="TreeGrafter"/>
</dbReference>